<dbReference type="EMBL" id="JARJCM010000181">
    <property type="protein sequence ID" value="KAJ7023857.1"/>
    <property type="molecule type" value="Genomic_DNA"/>
</dbReference>
<organism evidence="2 4">
    <name type="scientific">Mycena alexandri</name>
    <dbReference type="NCBI Taxonomy" id="1745969"/>
    <lineage>
        <taxon>Eukaryota</taxon>
        <taxon>Fungi</taxon>
        <taxon>Dikarya</taxon>
        <taxon>Basidiomycota</taxon>
        <taxon>Agaricomycotina</taxon>
        <taxon>Agaricomycetes</taxon>
        <taxon>Agaricomycetidae</taxon>
        <taxon>Agaricales</taxon>
        <taxon>Marasmiineae</taxon>
        <taxon>Mycenaceae</taxon>
        <taxon>Mycena</taxon>
    </lineage>
</organism>
<keyword evidence="4" id="KW-1185">Reference proteome</keyword>
<reference evidence="2" key="1">
    <citation type="submission" date="2023-03" db="EMBL/GenBank/DDBJ databases">
        <title>Massive genome expansion in bonnet fungi (Mycena s.s.) driven by repeated elements and novel gene families across ecological guilds.</title>
        <authorList>
            <consortium name="Lawrence Berkeley National Laboratory"/>
            <person name="Harder C.B."/>
            <person name="Miyauchi S."/>
            <person name="Viragh M."/>
            <person name="Kuo A."/>
            <person name="Thoen E."/>
            <person name="Andreopoulos B."/>
            <person name="Lu D."/>
            <person name="Skrede I."/>
            <person name="Drula E."/>
            <person name="Henrissat B."/>
            <person name="Morin E."/>
            <person name="Kohler A."/>
            <person name="Barry K."/>
            <person name="LaButti K."/>
            <person name="Morin E."/>
            <person name="Salamov A."/>
            <person name="Lipzen A."/>
            <person name="Mereny Z."/>
            <person name="Hegedus B."/>
            <person name="Baldrian P."/>
            <person name="Stursova M."/>
            <person name="Weitz H."/>
            <person name="Taylor A."/>
            <person name="Grigoriev I.V."/>
            <person name="Nagy L.G."/>
            <person name="Martin F."/>
            <person name="Kauserud H."/>
        </authorList>
    </citation>
    <scope>NUCLEOTIDE SEQUENCE</scope>
    <source>
        <strain evidence="2">CBHHK200</strain>
    </source>
</reference>
<feature type="region of interest" description="Disordered" evidence="1">
    <location>
        <begin position="85"/>
        <end position="123"/>
    </location>
</feature>
<evidence type="ECO:0000313" key="2">
    <source>
        <dbReference type="EMBL" id="KAJ7023857.1"/>
    </source>
</evidence>
<evidence type="ECO:0000313" key="4">
    <source>
        <dbReference type="Proteomes" id="UP001218188"/>
    </source>
</evidence>
<gene>
    <name evidence="3" type="ORF">C8F04DRAFT_1253156</name>
    <name evidence="2" type="ORF">C8F04DRAFT_1271023</name>
</gene>
<comment type="caution">
    <text evidence="2">The sequence shown here is derived from an EMBL/GenBank/DDBJ whole genome shotgun (WGS) entry which is preliminary data.</text>
</comment>
<dbReference type="Proteomes" id="UP001218188">
    <property type="component" value="Unassembled WGS sequence"/>
</dbReference>
<sequence length="298" mass="31900">MSSDAPSNISPRRSQHLAPASPGIQPADAGDGTPEGGQQPPPQEVSAALHAVRSDCEVIISQFRLGHVAKGKALTEVYQKLQAAGESSAADHGRGNEPPSRQSAHAGRSLASPPATVHSSRDNDLKAQYPWTATDFIESSIHLLSPNLAETVRILKIYGKNLKKAKESLLILPLISPLDTPVSPHCPEFPDGEWANIVAGCAVSLNAVLSGLFSTNTNDERSQALGNGLELHFGTVAPTKSVTDAGTWTITFDCMLTATTFAFPHCARELLRYRDYIVSLFAAINSSFHNRVETGKMR</sequence>
<evidence type="ECO:0000256" key="1">
    <source>
        <dbReference type="SAM" id="MobiDB-lite"/>
    </source>
</evidence>
<feature type="region of interest" description="Disordered" evidence="1">
    <location>
        <begin position="1"/>
        <end position="48"/>
    </location>
</feature>
<protein>
    <submittedName>
        <fullName evidence="2">Uncharacterized protein</fullName>
    </submittedName>
</protein>
<dbReference type="EMBL" id="JARJCM010000017">
    <property type="protein sequence ID" value="KAJ7041461.1"/>
    <property type="molecule type" value="Genomic_DNA"/>
</dbReference>
<proteinExistence type="predicted"/>
<accession>A0AAD6WSN5</accession>
<name>A0AAD6WSN5_9AGAR</name>
<feature type="compositionally biased region" description="Polar residues" evidence="1">
    <location>
        <begin position="1"/>
        <end position="12"/>
    </location>
</feature>
<evidence type="ECO:0000313" key="3">
    <source>
        <dbReference type="EMBL" id="KAJ7041461.1"/>
    </source>
</evidence>
<dbReference type="AlphaFoldDB" id="A0AAD6WSN5"/>